<proteinExistence type="predicted"/>
<evidence type="ECO:0000313" key="2">
    <source>
        <dbReference type="Proteomes" id="UP001056120"/>
    </source>
</evidence>
<sequence length="78" mass="9160">MKNHKSIVTHLTPFRFTYFRCNLPSPGKISRNLQQDCNSNSFLQLCKLRNFRVGELQETRSTISTILLFSNLTRKCYC</sequence>
<keyword evidence="2" id="KW-1185">Reference proteome</keyword>
<reference evidence="1 2" key="2">
    <citation type="journal article" date="2022" name="Mol. Ecol. Resour.">
        <title>The genomes of chicory, endive, great burdock and yacon provide insights into Asteraceae paleo-polyploidization history and plant inulin production.</title>
        <authorList>
            <person name="Fan W."/>
            <person name="Wang S."/>
            <person name="Wang H."/>
            <person name="Wang A."/>
            <person name="Jiang F."/>
            <person name="Liu H."/>
            <person name="Zhao H."/>
            <person name="Xu D."/>
            <person name="Zhang Y."/>
        </authorList>
    </citation>
    <scope>NUCLEOTIDE SEQUENCE [LARGE SCALE GENOMIC DNA]</scope>
    <source>
        <strain evidence="2">cv. Yunnan</strain>
        <tissue evidence="1">Leaves</tissue>
    </source>
</reference>
<comment type="caution">
    <text evidence="1">The sequence shown here is derived from an EMBL/GenBank/DDBJ whole genome shotgun (WGS) entry which is preliminary data.</text>
</comment>
<organism evidence="1 2">
    <name type="scientific">Smallanthus sonchifolius</name>
    <dbReference type="NCBI Taxonomy" id="185202"/>
    <lineage>
        <taxon>Eukaryota</taxon>
        <taxon>Viridiplantae</taxon>
        <taxon>Streptophyta</taxon>
        <taxon>Embryophyta</taxon>
        <taxon>Tracheophyta</taxon>
        <taxon>Spermatophyta</taxon>
        <taxon>Magnoliopsida</taxon>
        <taxon>eudicotyledons</taxon>
        <taxon>Gunneridae</taxon>
        <taxon>Pentapetalae</taxon>
        <taxon>asterids</taxon>
        <taxon>campanulids</taxon>
        <taxon>Asterales</taxon>
        <taxon>Asteraceae</taxon>
        <taxon>Asteroideae</taxon>
        <taxon>Heliantheae alliance</taxon>
        <taxon>Millerieae</taxon>
        <taxon>Smallanthus</taxon>
    </lineage>
</organism>
<evidence type="ECO:0000313" key="1">
    <source>
        <dbReference type="EMBL" id="KAI3817892.1"/>
    </source>
</evidence>
<dbReference type="Proteomes" id="UP001056120">
    <property type="component" value="Linkage Group LG04"/>
</dbReference>
<reference evidence="2" key="1">
    <citation type="journal article" date="2022" name="Mol. Ecol. Resour.">
        <title>The genomes of chicory, endive, great burdock and yacon provide insights into Asteraceae palaeo-polyploidization history and plant inulin production.</title>
        <authorList>
            <person name="Fan W."/>
            <person name="Wang S."/>
            <person name="Wang H."/>
            <person name="Wang A."/>
            <person name="Jiang F."/>
            <person name="Liu H."/>
            <person name="Zhao H."/>
            <person name="Xu D."/>
            <person name="Zhang Y."/>
        </authorList>
    </citation>
    <scope>NUCLEOTIDE SEQUENCE [LARGE SCALE GENOMIC DNA]</scope>
    <source>
        <strain evidence="2">cv. Yunnan</strain>
    </source>
</reference>
<accession>A0ACB9JCL5</accession>
<protein>
    <submittedName>
        <fullName evidence="1">Uncharacterized protein</fullName>
    </submittedName>
</protein>
<name>A0ACB9JCL5_9ASTR</name>
<gene>
    <name evidence="1" type="ORF">L1987_11692</name>
</gene>
<dbReference type="EMBL" id="CM042021">
    <property type="protein sequence ID" value="KAI3817892.1"/>
    <property type="molecule type" value="Genomic_DNA"/>
</dbReference>